<reference evidence="3 4" key="1">
    <citation type="submission" date="2024-05" db="EMBL/GenBank/DDBJ databases">
        <title>Halomonas sp. CS7 16S ribosomal RNA gene Genome sequencing and assembly.</title>
        <authorList>
            <person name="Yook S."/>
        </authorList>
    </citation>
    <scope>NUCLEOTIDE SEQUENCE [LARGE SCALE GENOMIC DNA]</scope>
    <source>
        <strain evidence="3 4">CS7</strain>
    </source>
</reference>
<keyword evidence="1" id="KW-0732">Signal</keyword>
<dbReference type="Pfam" id="PF03886">
    <property type="entry name" value="ABC_trans_aux"/>
    <property type="match status" value="1"/>
</dbReference>
<evidence type="ECO:0000259" key="2">
    <source>
        <dbReference type="Pfam" id="PF03886"/>
    </source>
</evidence>
<gene>
    <name evidence="3" type="ORF">ABE957_17165</name>
</gene>
<evidence type="ECO:0000313" key="3">
    <source>
        <dbReference type="EMBL" id="MEQ6890407.1"/>
    </source>
</evidence>
<feature type="domain" description="ABC-type transport auxiliary lipoprotein component" evidence="2">
    <location>
        <begin position="29"/>
        <end position="190"/>
    </location>
</feature>
<accession>A0ABV1N9H7</accession>
<name>A0ABV1N9H7_9GAMM</name>
<sequence length="197" mass="21350">MTAIKGLAAALAVLWLAGCATNAPPSNRYTLPEDAMAPPARLAGAEAAHRLVVAEPRLARFLEVDGLVLQLDDITLNEASQHLWAEPLGLQLERRLKERLAARLPDTRIIAEAANDRREKAATLGLTVDRFQGRFDGQAVVAGQWQLHNAEGTLEALAPFAVEVPLARDGYPALVRALGSGWDRVVDEIAGEIKRLR</sequence>
<dbReference type="SUPFAM" id="SSF159594">
    <property type="entry name" value="XCC0632-like"/>
    <property type="match status" value="1"/>
</dbReference>
<keyword evidence="4" id="KW-1185">Reference proteome</keyword>
<proteinExistence type="predicted"/>
<protein>
    <submittedName>
        <fullName evidence="3">ABC-type transport auxiliary lipoprotein family protein</fullName>
    </submittedName>
</protein>
<evidence type="ECO:0000256" key="1">
    <source>
        <dbReference type="SAM" id="SignalP"/>
    </source>
</evidence>
<dbReference type="InterPro" id="IPR005586">
    <property type="entry name" value="ABC_trans_aux"/>
</dbReference>
<keyword evidence="3" id="KW-0449">Lipoprotein</keyword>
<dbReference type="PROSITE" id="PS51257">
    <property type="entry name" value="PROKAR_LIPOPROTEIN"/>
    <property type="match status" value="1"/>
</dbReference>
<dbReference type="Gene3D" id="3.40.50.10610">
    <property type="entry name" value="ABC-type transport auxiliary lipoprotein component"/>
    <property type="match status" value="1"/>
</dbReference>
<feature type="signal peptide" evidence="1">
    <location>
        <begin position="1"/>
        <end position="22"/>
    </location>
</feature>
<evidence type="ECO:0000313" key="4">
    <source>
        <dbReference type="Proteomes" id="UP001472978"/>
    </source>
</evidence>
<feature type="chain" id="PRO_5047025658" evidence="1">
    <location>
        <begin position="23"/>
        <end position="197"/>
    </location>
</feature>
<dbReference type="RefSeq" id="WP_349759888.1">
    <property type="nucleotide sequence ID" value="NZ_JBEGCI010000021.1"/>
</dbReference>
<dbReference type="EMBL" id="JBEGCI010000021">
    <property type="protein sequence ID" value="MEQ6890407.1"/>
    <property type="molecule type" value="Genomic_DNA"/>
</dbReference>
<dbReference type="Proteomes" id="UP001472978">
    <property type="component" value="Unassembled WGS sequence"/>
</dbReference>
<organism evidence="3 4">
    <name type="scientific">Halomonas pelophila</name>
    <dbReference type="NCBI Taxonomy" id="3151122"/>
    <lineage>
        <taxon>Bacteria</taxon>
        <taxon>Pseudomonadati</taxon>
        <taxon>Pseudomonadota</taxon>
        <taxon>Gammaproteobacteria</taxon>
        <taxon>Oceanospirillales</taxon>
        <taxon>Halomonadaceae</taxon>
        <taxon>Halomonas</taxon>
    </lineage>
</organism>
<comment type="caution">
    <text evidence="3">The sequence shown here is derived from an EMBL/GenBank/DDBJ whole genome shotgun (WGS) entry which is preliminary data.</text>
</comment>